<feature type="region of interest" description="Disordered" evidence="1">
    <location>
        <begin position="369"/>
        <end position="416"/>
    </location>
</feature>
<feature type="compositionally biased region" description="Low complexity" evidence="1">
    <location>
        <begin position="1"/>
        <end position="11"/>
    </location>
</feature>
<feature type="compositionally biased region" description="Basic residues" evidence="1">
    <location>
        <begin position="123"/>
        <end position="138"/>
    </location>
</feature>
<dbReference type="Proteomes" id="UP000553632">
    <property type="component" value="Unassembled WGS sequence"/>
</dbReference>
<gene>
    <name evidence="2" type="ORF">FOZ63_032256</name>
</gene>
<protein>
    <submittedName>
        <fullName evidence="2">Uncharacterized protein</fullName>
    </submittedName>
</protein>
<organism evidence="2 3">
    <name type="scientific">Perkinsus olseni</name>
    <name type="common">Perkinsus atlanticus</name>
    <dbReference type="NCBI Taxonomy" id="32597"/>
    <lineage>
        <taxon>Eukaryota</taxon>
        <taxon>Sar</taxon>
        <taxon>Alveolata</taxon>
        <taxon>Perkinsozoa</taxon>
        <taxon>Perkinsea</taxon>
        <taxon>Perkinsida</taxon>
        <taxon>Perkinsidae</taxon>
        <taxon>Perkinsus</taxon>
    </lineage>
</organism>
<dbReference type="AlphaFoldDB" id="A0A7J6R5H0"/>
<evidence type="ECO:0000313" key="2">
    <source>
        <dbReference type="EMBL" id="KAF4715905.1"/>
    </source>
</evidence>
<reference evidence="2 3" key="1">
    <citation type="submission" date="2020-04" db="EMBL/GenBank/DDBJ databases">
        <title>Perkinsus olseni comparative genomics.</title>
        <authorList>
            <person name="Bogema D.R."/>
        </authorList>
    </citation>
    <scope>NUCLEOTIDE SEQUENCE [LARGE SCALE GENOMIC DNA]</scope>
    <source>
        <strain evidence="2 3">ATCC PRA-207</strain>
    </source>
</reference>
<evidence type="ECO:0000313" key="3">
    <source>
        <dbReference type="Proteomes" id="UP000553632"/>
    </source>
</evidence>
<evidence type="ECO:0000256" key="1">
    <source>
        <dbReference type="SAM" id="MobiDB-lite"/>
    </source>
</evidence>
<feature type="compositionally biased region" description="Acidic residues" evidence="1">
    <location>
        <begin position="12"/>
        <end position="32"/>
    </location>
</feature>
<name>A0A7J6R5H0_PEROL</name>
<dbReference type="EMBL" id="JABANO010028008">
    <property type="protein sequence ID" value="KAF4715905.1"/>
    <property type="molecule type" value="Genomic_DNA"/>
</dbReference>
<feature type="region of interest" description="Disordered" evidence="1">
    <location>
        <begin position="60"/>
        <end position="138"/>
    </location>
</feature>
<keyword evidence="3" id="KW-1185">Reference proteome</keyword>
<comment type="caution">
    <text evidence="2">The sequence shown here is derived from an EMBL/GenBank/DDBJ whole genome shotgun (WGS) entry which is preliminary data.</text>
</comment>
<feature type="compositionally biased region" description="Basic and acidic residues" evidence="1">
    <location>
        <begin position="77"/>
        <end position="92"/>
    </location>
</feature>
<feature type="region of interest" description="Disordered" evidence="1">
    <location>
        <begin position="1"/>
        <end position="38"/>
    </location>
</feature>
<feature type="non-terminal residue" evidence="2">
    <location>
        <position position="499"/>
    </location>
</feature>
<feature type="compositionally biased region" description="Low complexity" evidence="1">
    <location>
        <begin position="94"/>
        <end position="106"/>
    </location>
</feature>
<sequence length="499" mass="54866">IVEGDTSCSSSSEEEAEEAVEEDETDVEDEVEDSPKINTYAEQFRCHLCPEKLLLSQGDLEKHEASKAHLKRARRQQQLEKGHEEGDDEKIHGAAAAPPVDVADAPSKASKDEAVPSSSAATRKMKRKLKMKERRAANKKRALNEEEIARLEDSVTIESDLIAVLQDLHSQQEDLVWRLAEAHSGVPTTEERYGSSSIDSSSSSIDALEEQARRLDGTLLDLGNSWLSVLQRYREGSPVYSSQLYQCHTSIGDTCSKRGHHDMGYVQHGRDETIARMVDAQELQDHATVPSSVTPSGTSILSAHLRSAEVAGSIKESTAGRRAPVVDVGIDAARLSRRSSRNEQLEGLEYMDSAPAIIEDLPSSKECYRRSALEGPAPSRSGEAVSSAEGVVRSEQGAEGEDSNLSSSQRAARDAVMKGRRDELKRFNARLRMEISQLTDGSREDRLHNGVKPMGSAYDKINSVRQYRVGISKIRGLMDDIAASVARDTTPLRDMFSHE</sequence>
<proteinExistence type="predicted"/>
<accession>A0A7J6R5H0</accession>